<evidence type="ECO:0000313" key="4">
    <source>
        <dbReference type="WBParaSite" id="Csp11.Scaffold630.g18888.t2"/>
    </source>
</evidence>
<sequence>MSLEQQPSPSSNVEQTSVCWKEGVDVKKIFNELPEGGLLSMASHTVKLIGCAYVMDSDYRLSYTTLFVAVWKLLQVNEHHIGDENDLETRMYSIFQEHDIEPEDKEAVFRATVEGSSYELFFKTFPEDGRDRLVRTKAKIEKFTDSCDLVYLRTDAHPYPVESDACATFSDCDELKLKFTDDFFDADDVAQNLTVFSKKRLAMKNRNKSCSTLDIDLFDALSKYYNENNADRLVKGFEVQPGGVMIAMKKNKIEKSKFPTIMKDIASSFKSNVSEVWRTAQVEENLKTTEQEDVSTTLTVIVSEPAEKQSLSQKSIKRLERRNRKAQRDLEETKEKAVKSAPKTTMNTLGVVEVKTIEADMEIIGSQDVPSSNVVDIQPFQKEQNTSRKTLIPEKQETSGPMESVTEHLEANNQESRSVAIAKTVERQLKPLTGKSMKILERSNQKIQRDLERTVIETGEAMESFDLDNQSQTHPETLSKKLIPERQNASAIRPVHVEAVKPDLEIIGGQESPSISVVVERTEPKTSRKELLQERQNPEPAEIEGDETPETSDSREEKPCCSKKETQIELVVHSTPSCQPSTSQMPSQSDLNENMMDRDGIYQTARAALIRYVRLPKHLSVRHEEYFIKCYSYGGIIHHLRSFGYALGARDALNPFFDWDSTGLLRDIYEFFKKRPQTLKYNLGEEIKFFTGRCHFYQAKKESKHLLRFYDMILGLESITFRQDLTYMSLLRLNEADQAVLDQKYFETLEQTFYINSNKPFDLDISEQLPIRISEMLEPETFKRFLKHVEPSAMTATMDGKEAIEANFEDSSVRQIQLFDLSEKATLPKDWSPERTRTFLLEMLSSLDKLEQSAETELYRGLYLFLLEIDSNVIDMDVFVYCNEFKINPSKCTINHHKFVLTPWFLT</sequence>
<dbReference type="InterPro" id="IPR036554">
    <property type="entry name" value="GHMP_kinase_C_sf"/>
</dbReference>
<name>A0A1I7USG1_9PELO</name>
<dbReference type="Proteomes" id="UP000095282">
    <property type="component" value="Unplaced"/>
</dbReference>
<dbReference type="eggNOG" id="ENOG502TK9P">
    <property type="taxonomic scope" value="Eukaryota"/>
</dbReference>
<feature type="region of interest" description="Disordered" evidence="1">
    <location>
        <begin position="519"/>
        <end position="563"/>
    </location>
</feature>
<dbReference type="AlphaFoldDB" id="A0A1I7USG1"/>
<feature type="compositionally biased region" description="Basic and acidic residues" evidence="1">
    <location>
        <begin position="552"/>
        <end position="563"/>
    </location>
</feature>
<reference evidence="4" key="1">
    <citation type="submission" date="2016-11" db="UniProtKB">
        <authorList>
            <consortium name="WormBaseParasite"/>
        </authorList>
    </citation>
    <scope>IDENTIFICATION</scope>
</reference>
<dbReference type="InterPro" id="IPR015193">
    <property type="entry name" value="Xol-1_GHMP-like"/>
</dbReference>
<accession>A0A1I7USG1</accession>
<proteinExistence type="predicted"/>
<dbReference type="SUPFAM" id="SSF55060">
    <property type="entry name" value="GHMP Kinase, C-terminal domain"/>
    <property type="match status" value="1"/>
</dbReference>
<feature type="compositionally biased region" description="Basic and acidic residues" evidence="1">
    <location>
        <begin position="520"/>
        <end position="537"/>
    </location>
</feature>
<organism evidence="3 4">
    <name type="scientific">Caenorhabditis tropicalis</name>
    <dbReference type="NCBI Taxonomy" id="1561998"/>
    <lineage>
        <taxon>Eukaryota</taxon>
        <taxon>Metazoa</taxon>
        <taxon>Ecdysozoa</taxon>
        <taxon>Nematoda</taxon>
        <taxon>Chromadorea</taxon>
        <taxon>Rhabditida</taxon>
        <taxon>Rhabditina</taxon>
        <taxon>Rhabditomorpha</taxon>
        <taxon>Rhabditoidea</taxon>
        <taxon>Rhabditidae</taxon>
        <taxon>Peloderinae</taxon>
        <taxon>Caenorhabditis</taxon>
    </lineage>
</organism>
<evidence type="ECO:0000259" key="2">
    <source>
        <dbReference type="Pfam" id="PF09109"/>
    </source>
</evidence>
<feature type="domain" description="Switch protein XOL-1 GHMP-like" evidence="2">
    <location>
        <begin position="137"/>
        <end position="276"/>
    </location>
</feature>
<feature type="region of interest" description="Disordered" evidence="1">
    <location>
        <begin position="321"/>
        <end position="341"/>
    </location>
</feature>
<dbReference type="InterPro" id="IPR014721">
    <property type="entry name" value="Ribsml_uS5_D2-typ_fold_subgr"/>
</dbReference>
<evidence type="ECO:0000313" key="3">
    <source>
        <dbReference type="Proteomes" id="UP000095282"/>
    </source>
</evidence>
<evidence type="ECO:0000256" key="1">
    <source>
        <dbReference type="SAM" id="MobiDB-lite"/>
    </source>
</evidence>
<dbReference type="Gene3D" id="3.30.230.10">
    <property type="match status" value="1"/>
</dbReference>
<feature type="compositionally biased region" description="Basic and acidic residues" evidence="1">
    <location>
        <begin position="326"/>
        <end position="338"/>
    </location>
</feature>
<dbReference type="SUPFAM" id="SSF54211">
    <property type="entry name" value="Ribosomal protein S5 domain 2-like"/>
    <property type="match status" value="1"/>
</dbReference>
<feature type="compositionally biased region" description="Acidic residues" evidence="1">
    <location>
        <begin position="541"/>
        <end position="550"/>
    </location>
</feature>
<keyword evidence="3" id="KW-1185">Reference proteome</keyword>
<dbReference type="WBParaSite" id="Csp11.Scaffold630.g18888.t2">
    <property type="protein sequence ID" value="Csp11.Scaffold630.g18888.t2"/>
    <property type="gene ID" value="Csp11.Scaffold630.g18888"/>
</dbReference>
<protein>
    <submittedName>
        <fullName evidence="4">Xol-1_GHMP-like domain-containing protein</fullName>
    </submittedName>
</protein>
<dbReference type="Pfam" id="PF09109">
    <property type="entry name" value="Xol-1_GHMP-like"/>
    <property type="match status" value="1"/>
</dbReference>
<dbReference type="Gene3D" id="3.30.70.1000">
    <property type="entry name" value="Switch protein XOL-1, GHMP-like"/>
    <property type="match status" value="1"/>
</dbReference>
<dbReference type="InterPro" id="IPR020568">
    <property type="entry name" value="Ribosomal_Su5_D2-typ_SF"/>
</dbReference>